<dbReference type="PANTHER" id="PTHR11358:SF26">
    <property type="entry name" value="GUANIDINO ACID HYDROLASE, MITOCHONDRIAL"/>
    <property type="match status" value="1"/>
</dbReference>
<dbReference type="GO" id="GO:0033389">
    <property type="term" value="P:putrescine biosynthetic process from arginine, via agmatine"/>
    <property type="evidence" value="ECO:0007669"/>
    <property type="project" value="TreeGrafter"/>
</dbReference>
<evidence type="ECO:0000256" key="2">
    <source>
        <dbReference type="ARBA" id="ARBA00022801"/>
    </source>
</evidence>
<evidence type="ECO:0000256" key="1">
    <source>
        <dbReference type="ARBA" id="ARBA00022723"/>
    </source>
</evidence>
<evidence type="ECO:0000313" key="5">
    <source>
        <dbReference type="Proteomes" id="UP001220610"/>
    </source>
</evidence>
<organism evidence="4 5">
    <name type="scientific">Candidatus Pseudobacter hemicellulosilyticus</name>
    <dbReference type="NCBI Taxonomy" id="3121375"/>
    <lineage>
        <taxon>Bacteria</taxon>
        <taxon>Pseudomonadati</taxon>
        <taxon>Bacteroidota</taxon>
        <taxon>Chitinophagia</taxon>
        <taxon>Chitinophagales</taxon>
        <taxon>Chitinophagaceae</taxon>
        <taxon>Pseudobacter</taxon>
    </lineage>
</organism>
<dbReference type="Proteomes" id="UP001220610">
    <property type="component" value="Chromosome"/>
</dbReference>
<dbReference type="EMBL" id="CP119311">
    <property type="protein sequence ID" value="WEK36579.1"/>
    <property type="molecule type" value="Genomic_DNA"/>
</dbReference>
<dbReference type="PROSITE" id="PS51409">
    <property type="entry name" value="ARGINASE_2"/>
    <property type="match status" value="1"/>
</dbReference>
<dbReference type="CDD" id="cd09988">
    <property type="entry name" value="Formimidoylglutamase"/>
    <property type="match status" value="1"/>
</dbReference>
<protein>
    <submittedName>
        <fullName evidence="4">Formimidoylglutamase</fullName>
    </submittedName>
</protein>
<evidence type="ECO:0000256" key="3">
    <source>
        <dbReference type="PROSITE-ProRule" id="PRU00742"/>
    </source>
</evidence>
<gene>
    <name evidence="4" type="ORF">P0Y53_03620</name>
</gene>
<dbReference type="SUPFAM" id="SSF52768">
    <property type="entry name" value="Arginase/deacetylase"/>
    <property type="match status" value="1"/>
</dbReference>
<dbReference type="GO" id="GO:0008783">
    <property type="term" value="F:agmatinase activity"/>
    <property type="evidence" value="ECO:0007669"/>
    <property type="project" value="TreeGrafter"/>
</dbReference>
<keyword evidence="1" id="KW-0479">Metal-binding</keyword>
<keyword evidence="2" id="KW-0378">Hydrolase</keyword>
<dbReference type="InterPro" id="IPR023696">
    <property type="entry name" value="Ureohydrolase_dom_sf"/>
</dbReference>
<sequence>MWQRYSFSYYLAAMSDVLYIADFLEPVNRAMLSNDEDYKDGQIGKTINVYEDHFPELEQADIVLVGCSESRGAGIHTSKISAPDAIRAEFYQLFWWHFDLQVADVGNIKRGASINDTYAALRTVASELTNAGKLVVILGGTHDLTLAQYRVYADEERIIEAACVDALIDLDIDSRQRDKNFLMEMLTGEPNFIRHYNHIAFQSYYVHPRMLETMDKLRFDCFRVGHVRDAIEEMEPVIRHSSLFSFDISAIAHAYAPSNTITPNGLTGEEACILMRYAGLSPQVSTIGIYGYLPEKDRDQLTAKQITHMLWYLIDGRSRGRREARLEEKESFNEFNIAFAEIETVFLQSKKTGRWWMQLPDKQWIACSYKDYLLASSNEIPERWLRAQERN</sequence>
<evidence type="ECO:0000313" key="4">
    <source>
        <dbReference type="EMBL" id="WEK36579.1"/>
    </source>
</evidence>
<dbReference type="Gene3D" id="3.40.800.10">
    <property type="entry name" value="Ureohydrolase domain"/>
    <property type="match status" value="1"/>
</dbReference>
<dbReference type="PANTHER" id="PTHR11358">
    <property type="entry name" value="ARGINASE/AGMATINASE"/>
    <property type="match status" value="1"/>
</dbReference>
<dbReference type="Pfam" id="PF00491">
    <property type="entry name" value="Arginase"/>
    <property type="match status" value="1"/>
</dbReference>
<dbReference type="AlphaFoldDB" id="A0AAJ5WSN8"/>
<comment type="similarity">
    <text evidence="3">Belongs to the arginase family.</text>
</comment>
<dbReference type="InterPro" id="IPR006035">
    <property type="entry name" value="Ureohydrolase"/>
</dbReference>
<accession>A0AAJ5WSN8</accession>
<name>A0AAJ5WSN8_9BACT</name>
<proteinExistence type="inferred from homology"/>
<dbReference type="GO" id="GO:0046872">
    <property type="term" value="F:metal ion binding"/>
    <property type="evidence" value="ECO:0007669"/>
    <property type="project" value="UniProtKB-KW"/>
</dbReference>
<reference evidence="4" key="1">
    <citation type="submission" date="2023-03" db="EMBL/GenBank/DDBJ databases">
        <title>Andean soil-derived lignocellulolytic bacterial consortium as a source of novel taxa and putative plastic-active enzymes.</title>
        <authorList>
            <person name="Diaz-Garcia L."/>
            <person name="Chuvochina M."/>
            <person name="Feuerriegel G."/>
            <person name="Bunk B."/>
            <person name="Sproer C."/>
            <person name="Streit W.R."/>
            <person name="Rodriguez L.M."/>
            <person name="Overmann J."/>
            <person name="Jimenez D.J."/>
        </authorList>
    </citation>
    <scope>NUCLEOTIDE SEQUENCE</scope>
    <source>
        <strain evidence="4">MAG 7</strain>
    </source>
</reference>